<feature type="transmembrane region" description="Helical" evidence="1">
    <location>
        <begin position="94"/>
        <end position="117"/>
    </location>
</feature>
<keyword evidence="1" id="KW-1133">Transmembrane helix</keyword>
<feature type="transmembrane region" description="Helical" evidence="1">
    <location>
        <begin position="137"/>
        <end position="158"/>
    </location>
</feature>
<comment type="caution">
    <text evidence="2">The sequence shown here is derived from an EMBL/GenBank/DDBJ whole genome shotgun (WGS) entry which is preliminary data.</text>
</comment>
<name>A0ABW4D4B2_9LACO</name>
<feature type="transmembrane region" description="Helical" evidence="1">
    <location>
        <begin position="164"/>
        <end position="182"/>
    </location>
</feature>
<organism evidence="2 3">
    <name type="scientific">Levilactobacillus lanxiensis</name>
    <dbReference type="NCBI Taxonomy" id="2799568"/>
    <lineage>
        <taxon>Bacteria</taxon>
        <taxon>Bacillati</taxon>
        <taxon>Bacillota</taxon>
        <taxon>Bacilli</taxon>
        <taxon>Lactobacillales</taxon>
        <taxon>Lactobacillaceae</taxon>
        <taxon>Levilactobacillus</taxon>
    </lineage>
</organism>
<protein>
    <submittedName>
        <fullName evidence="2">Uncharacterized protein</fullName>
    </submittedName>
</protein>
<accession>A0ABW4D4B2</accession>
<reference evidence="3" key="1">
    <citation type="journal article" date="2019" name="Int. J. Syst. Evol. Microbiol.">
        <title>The Global Catalogue of Microorganisms (GCM) 10K type strain sequencing project: providing services to taxonomists for standard genome sequencing and annotation.</title>
        <authorList>
            <consortium name="The Broad Institute Genomics Platform"/>
            <consortium name="The Broad Institute Genome Sequencing Center for Infectious Disease"/>
            <person name="Wu L."/>
            <person name="Ma J."/>
        </authorList>
    </citation>
    <scope>NUCLEOTIDE SEQUENCE [LARGE SCALE GENOMIC DNA]</scope>
    <source>
        <strain evidence="3">CCM 8979</strain>
    </source>
</reference>
<dbReference type="EMBL" id="JBHTOD010000010">
    <property type="protein sequence ID" value="MFD1456444.1"/>
    <property type="molecule type" value="Genomic_DNA"/>
</dbReference>
<feature type="transmembrane region" description="Helical" evidence="1">
    <location>
        <begin position="7"/>
        <end position="24"/>
    </location>
</feature>
<evidence type="ECO:0000256" key="1">
    <source>
        <dbReference type="SAM" id="Phobius"/>
    </source>
</evidence>
<proteinExistence type="predicted"/>
<sequence>MTRKKFIWGLVIILGNAGILYSSLAMQATIPWRLGHLALMVGLFNLSLVFWQRHWQTFWHGTIDRFAELVWLVLGDLAYGFLAISPAVQGWQASVWQVANVANYVAIALFLVAAYEIGQAWYQRRVPKKVETLRQKVFRILVFSVAFLGASWLARLLWPQAGQLNWQLAVWVIGCFVVGSFWPNKRHKNSSNT</sequence>
<feature type="transmembrane region" description="Helical" evidence="1">
    <location>
        <begin position="69"/>
        <end position="88"/>
    </location>
</feature>
<keyword evidence="1" id="KW-0812">Transmembrane</keyword>
<keyword evidence="1" id="KW-0472">Membrane</keyword>
<evidence type="ECO:0000313" key="2">
    <source>
        <dbReference type="EMBL" id="MFD1456444.1"/>
    </source>
</evidence>
<gene>
    <name evidence="2" type="ORF">ACFQ44_12320</name>
</gene>
<feature type="transmembrane region" description="Helical" evidence="1">
    <location>
        <begin position="30"/>
        <end position="48"/>
    </location>
</feature>
<keyword evidence="3" id="KW-1185">Reference proteome</keyword>
<dbReference type="Proteomes" id="UP001597189">
    <property type="component" value="Unassembled WGS sequence"/>
</dbReference>
<evidence type="ECO:0000313" key="3">
    <source>
        <dbReference type="Proteomes" id="UP001597189"/>
    </source>
</evidence>
<dbReference type="RefSeq" id="WP_203646660.1">
    <property type="nucleotide sequence ID" value="NZ_BOLN01000010.1"/>
</dbReference>